<gene>
    <name evidence="8" type="ORF">DPMN_035472</name>
</gene>
<keyword evidence="5" id="KW-0472">Membrane</keyword>
<dbReference type="InterPro" id="IPR015399">
    <property type="entry name" value="DUF1977_DnaJ-like"/>
</dbReference>
<evidence type="ECO:0000256" key="4">
    <source>
        <dbReference type="ARBA" id="ARBA00022989"/>
    </source>
</evidence>
<dbReference type="PANTHER" id="PTHR43908">
    <property type="entry name" value="AT29763P-RELATED"/>
    <property type="match status" value="1"/>
</dbReference>
<dbReference type="OrthoDB" id="442087at2759"/>
<reference evidence="8" key="2">
    <citation type="submission" date="2020-11" db="EMBL/GenBank/DDBJ databases">
        <authorList>
            <person name="McCartney M.A."/>
            <person name="Auch B."/>
            <person name="Kono T."/>
            <person name="Mallez S."/>
            <person name="Becker A."/>
            <person name="Gohl D.M."/>
            <person name="Silverstein K.A.T."/>
            <person name="Koren S."/>
            <person name="Bechman K.B."/>
            <person name="Herman A."/>
            <person name="Abrahante J.E."/>
            <person name="Garbe J."/>
        </authorList>
    </citation>
    <scope>NUCLEOTIDE SEQUENCE</scope>
    <source>
        <strain evidence="8">Duluth1</strain>
        <tissue evidence="8">Whole animal</tissue>
    </source>
</reference>
<dbReference type="InterPro" id="IPR051100">
    <property type="entry name" value="DnaJ_subfamily_B/C"/>
</dbReference>
<dbReference type="EMBL" id="JAIWYP010000002">
    <property type="protein sequence ID" value="KAH3872257.1"/>
    <property type="molecule type" value="Genomic_DNA"/>
</dbReference>
<dbReference type="PROSITE" id="PS00636">
    <property type="entry name" value="DNAJ_1"/>
    <property type="match status" value="1"/>
</dbReference>
<organism evidence="8 9">
    <name type="scientific">Dreissena polymorpha</name>
    <name type="common">Zebra mussel</name>
    <name type="synonym">Mytilus polymorpha</name>
    <dbReference type="NCBI Taxonomy" id="45954"/>
    <lineage>
        <taxon>Eukaryota</taxon>
        <taxon>Metazoa</taxon>
        <taxon>Spiralia</taxon>
        <taxon>Lophotrochozoa</taxon>
        <taxon>Mollusca</taxon>
        <taxon>Bivalvia</taxon>
        <taxon>Autobranchia</taxon>
        <taxon>Heteroconchia</taxon>
        <taxon>Euheterodonta</taxon>
        <taxon>Imparidentia</taxon>
        <taxon>Neoheterodontei</taxon>
        <taxon>Myida</taxon>
        <taxon>Dreissenoidea</taxon>
        <taxon>Dreissenidae</taxon>
        <taxon>Dreissena</taxon>
    </lineage>
</organism>
<dbReference type="CDD" id="cd06257">
    <property type="entry name" value="DnaJ"/>
    <property type="match status" value="1"/>
</dbReference>
<comment type="caution">
    <text evidence="8">The sequence shown here is derived from an EMBL/GenBank/DDBJ whole genome shotgun (WGS) entry which is preliminary data.</text>
</comment>
<dbReference type="PANTHER" id="PTHR43908:SF3">
    <property type="entry name" value="AT29763P-RELATED"/>
    <property type="match status" value="1"/>
</dbReference>
<dbReference type="FunFam" id="1.10.287.110:FF:000137">
    <property type="entry name" value="DnaJ homolog subfamily B member 1"/>
    <property type="match status" value="1"/>
</dbReference>
<dbReference type="PROSITE" id="PS50076">
    <property type="entry name" value="DNAJ_2"/>
    <property type="match status" value="1"/>
</dbReference>
<keyword evidence="4" id="KW-1133">Transmembrane helix</keyword>
<dbReference type="Gene3D" id="1.10.287.110">
    <property type="entry name" value="DnaJ domain"/>
    <property type="match status" value="1"/>
</dbReference>
<feature type="region of interest" description="Disordered" evidence="6">
    <location>
        <begin position="54"/>
        <end position="95"/>
    </location>
</feature>
<dbReference type="AlphaFoldDB" id="A0A9D4M7D0"/>
<evidence type="ECO:0000256" key="5">
    <source>
        <dbReference type="ARBA" id="ARBA00023136"/>
    </source>
</evidence>
<dbReference type="SMART" id="SM00271">
    <property type="entry name" value="DnaJ"/>
    <property type="match status" value="1"/>
</dbReference>
<keyword evidence="3" id="KW-0256">Endoplasmic reticulum</keyword>
<keyword evidence="9" id="KW-1185">Reference proteome</keyword>
<dbReference type="Pfam" id="PF09320">
    <property type="entry name" value="DUF1977"/>
    <property type="match status" value="1"/>
</dbReference>
<dbReference type="Proteomes" id="UP000828390">
    <property type="component" value="Unassembled WGS sequence"/>
</dbReference>
<comment type="subcellular location">
    <subcellularLocation>
        <location evidence="1">Endoplasmic reticulum membrane</location>
        <topology evidence="1">Single-pass membrane protein</topology>
    </subcellularLocation>
</comment>
<dbReference type="GO" id="GO:0030544">
    <property type="term" value="F:Hsp70 protein binding"/>
    <property type="evidence" value="ECO:0007669"/>
    <property type="project" value="TreeGrafter"/>
</dbReference>
<sequence length="369" mass="42589">MKTKMEGNKEDCFKCIRIAERCLEAGDLEKAVKFLNKAERLYPTQKAKDLLERAEKGGSNQQTGEKMNGPKQRRGSVGREKTSESAEEKKEKEYTDEQLAVVKRVKKCKDYYEILGVEKDATEADLKKAYRKLALQMHPDKNKAPGATDAFKAVGNAFAVLNDSEKRKKYDQFGPEEERRTSSAGEYQYNYSHGFEGDISPEELFNMFFGGGGNVYQRRSRHSHTHSTRQHFRYASTESSNDGSATLLLQLAPILLLVVISLLSSMFVSDPVFSLQKSDKYTAQRKTQNLNIPYFVKQDFTANFAGDLRRIERQVEEEFVSNLRQNCWRERSYKENMLWRARNYADAKLYERAQNMETPSCDQLQNLYR</sequence>
<dbReference type="Pfam" id="PF00226">
    <property type="entry name" value="DnaJ"/>
    <property type="match status" value="1"/>
</dbReference>
<dbReference type="InterPro" id="IPR018253">
    <property type="entry name" value="DnaJ_domain_CS"/>
</dbReference>
<dbReference type="GO" id="GO:0005789">
    <property type="term" value="C:endoplasmic reticulum membrane"/>
    <property type="evidence" value="ECO:0007669"/>
    <property type="project" value="UniProtKB-SubCell"/>
</dbReference>
<evidence type="ECO:0000256" key="6">
    <source>
        <dbReference type="SAM" id="MobiDB-lite"/>
    </source>
</evidence>
<dbReference type="PRINTS" id="PR00625">
    <property type="entry name" value="JDOMAIN"/>
</dbReference>
<evidence type="ECO:0000256" key="3">
    <source>
        <dbReference type="ARBA" id="ARBA00022824"/>
    </source>
</evidence>
<evidence type="ECO:0000313" key="8">
    <source>
        <dbReference type="EMBL" id="KAH3872257.1"/>
    </source>
</evidence>
<evidence type="ECO:0000313" key="9">
    <source>
        <dbReference type="Proteomes" id="UP000828390"/>
    </source>
</evidence>
<feature type="domain" description="J" evidence="7">
    <location>
        <begin position="110"/>
        <end position="174"/>
    </location>
</feature>
<keyword evidence="2" id="KW-0812">Transmembrane</keyword>
<proteinExistence type="predicted"/>
<evidence type="ECO:0000256" key="2">
    <source>
        <dbReference type="ARBA" id="ARBA00022692"/>
    </source>
</evidence>
<protein>
    <recommendedName>
        <fullName evidence="7">J domain-containing protein</fullName>
    </recommendedName>
</protein>
<dbReference type="SUPFAM" id="SSF46565">
    <property type="entry name" value="Chaperone J-domain"/>
    <property type="match status" value="1"/>
</dbReference>
<dbReference type="InterPro" id="IPR001623">
    <property type="entry name" value="DnaJ_domain"/>
</dbReference>
<name>A0A9D4M7D0_DREPO</name>
<dbReference type="InterPro" id="IPR036869">
    <property type="entry name" value="J_dom_sf"/>
</dbReference>
<accession>A0A9D4M7D0</accession>
<evidence type="ECO:0000259" key="7">
    <source>
        <dbReference type="PROSITE" id="PS50076"/>
    </source>
</evidence>
<reference evidence="8" key="1">
    <citation type="journal article" date="2019" name="bioRxiv">
        <title>The Genome of the Zebra Mussel, Dreissena polymorpha: A Resource for Invasive Species Research.</title>
        <authorList>
            <person name="McCartney M.A."/>
            <person name="Auch B."/>
            <person name="Kono T."/>
            <person name="Mallez S."/>
            <person name="Zhang Y."/>
            <person name="Obille A."/>
            <person name="Becker A."/>
            <person name="Abrahante J.E."/>
            <person name="Garbe J."/>
            <person name="Badalamenti J.P."/>
            <person name="Herman A."/>
            <person name="Mangelson H."/>
            <person name="Liachko I."/>
            <person name="Sullivan S."/>
            <person name="Sone E.D."/>
            <person name="Koren S."/>
            <person name="Silverstein K.A.T."/>
            <person name="Beckman K.B."/>
            <person name="Gohl D.M."/>
        </authorList>
    </citation>
    <scope>NUCLEOTIDE SEQUENCE</scope>
    <source>
        <strain evidence="8">Duluth1</strain>
        <tissue evidence="8">Whole animal</tissue>
    </source>
</reference>
<evidence type="ECO:0000256" key="1">
    <source>
        <dbReference type="ARBA" id="ARBA00004389"/>
    </source>
</evidence>
<dbReference type="GO" id="GO:0071218">
    <property type="term" value="P:cellular response to misfolded protein"/>
    <property type="evidence" value="ECO:0007669"/>
    <property type="project" value="TreeGrafter"/>
</dbReference>
<feature type="compositionally biased region" description="Basic and acidic residues" evidence="6">
    <location>
        <begin position="77"/>
        <end position="95"/>
    </location>
</feature>